<dbReference type="HOGENOM" id="CLU_2835305_0_0_1"/>
<organism evidence="1">
    <name type="scientific">Oryza glumipatula</name>
    <dbReference type="NCBI Taxonomy" id="40148"/>
    <lineage>
        <taxon>Eukaryota</taxon>
        <taxon>Viridiplantae</taxon>
        <taxon>Streptophyta</taxon>
        <taxon>Embryophyta</taxon>
        <taxon>Tracheophyta</taxon>
        <taxon>Spermatophyta</taxon>
        <taxon>Magnoliopsida</taxon>
        <taxon>Liliopsida</taxon>
        <taxon>Poales</taxon>
        <taxon>Poaceae</taxon>
        <taxon>BOP clade</taxon>
        <taxon>Oryzoideae</taxon>
        <taxon>Oryzeae</taxon>
        <taxon>Oryzinae</taxon>
        <taxon>Oryza</taxon>
    </lineage>
</organism>
<dbReference type="AlphaFoldDB" id="A0A0D9Z1R5"/>
<evidence type="ECO:0000313" key="2">
    <source>
        <dbReference type="Proteomes" id="UP000026961"/>
    </source>
</evidence>
<name>A0A0D9Z1R5_9ORYZ</name>
<dbReference type="EnsemblPlants" id="OGLUM03G02700.1">
    <property type="protein sequence ID" value="OGLUM03G02700.1"/>
    <property type="gene ID" value="OGLUM03G02700"/>
</dbReference>
<sequence length="66" mass="7305">MLAIDDDLNRRFAGGDSDLEQRRIRRGCRSAATLERAVAPNLWLRRLNVTVPSATLIEVVVSADAL</sequence>
<dbReference type="Gramene" id="OGLUM03G02700.1">
    <property type="protein sequence ID" value="OGLUM03G02700.1"/>
    <property type="gene ID" value="OGLUM03G02700"/>
</dbReference>
<accession>A0A0D9Z1R5</accession>
<keyword evidence="2" id="KW-1185">Reference proteome</keyword>
<dbReference type="Proteomes" id="UP000026961">
    <property type="component" value="Chromosome 3"/>
</dbReference>
<protein>
    <submittedName>
        <fullName evidence="1">Uncharacterized protein</fullName>
    </submittedName>
</protein>
<proteinExistence type="predicted"/>
<reference evidence="1" key="2">
    <citation type="submission" date="2018-05" db="EMBL/GenBank/DDBJ databases">
        <title>OgluRS3 (Oryza glumaepatula Reference Sequence Version 3).</title>
        <authorList>
            <person name="Zhang J."/>
            <person name="Kudrna D."/>
            <person name="Lee S."/>
            <person name="Talag J."/>
            <person name="Welchert J."/>
            <person name="Wing R.A."/>
        </authorList>
    </citation>
    <scope>NUCLEOTIDE SEQUENCE [LARGE SCALE GENOMIC DNA]</scope>
</reference>
<reference evidence="1" key="1">
    <citation type="submission" date="2015-04" db="UniProtKB">
        <authorList>
            <consortium name="EnsemblPlants"/>
        </authorList>
    </citation>
    <scope>IDENTIFICATION</scope>
</reference>
<evidence type="ECO:0000313" key="1">
    <source>
        <dbReference type="EnsemblPlants" id="OGLUM03G02700.1"/>
    </source>
</evidence>